<dbReference type="RefSeq" id="WP_166147139.1">
    <property type="nucleotide sequence ID" value="NZ_JAAOIW010000002.1"/>
</dbReference>
<protein>
    <submittedName>
        <fullName evidence="2">Glycosyltransferase</fullName>
    </submittedName>
</protein>
<name>A0ABX0J5C9_9BACL</name>
<dbReference type="EMBL" id="JAAOIW010000002">
    <property type="protein sequence ID" value="NHN29306.1"/>
    <property type="molecule type" value="Genomic_DNA"/>
</dbReference>
<keyword evidence="1" id="KW-0732">Signal</keyword>
<feature type="chain" id="PRO_5046364054" evidence="1">
    <location>
        <begin position="19"/>
        <end position="208"/>
    </location>
</feature>
<evidence type="ECO:0000313" key="3">
    <source>
        <dbReference type="Proteomes" id="UP001165962"/>
    </source>
</evidence>
<comment type="caution">
    <text evidence="2">The sequence shown here is derived from an EMBL/GenBank/DDBJ whole genome shotgun (WGS) entry which is preliminary data.</text>
</comment>
<sequence length="208" mass="23603">MLLIMSLVFSLTPIEAQANGNDQTCVQCLSPTIVQLQGDLRKLWIDHTIWTRSYIVSALAGLDDQKDVLARLLRNQQDIGDAIKPYYGEAAGNKLAELLKEHILLAVKVVDAAKSGNQTDLKKYNKEWYRNADDISKFLSTANPNWTQKDLQDLLYVHLQFVTDQVTARVTKDWKADILAFDKGEDHIIKLADTLTEGIKKQFPEKFK</sequence>
<feature type="signal peptide" evidence="1">
    <location>
        <begin position="1"/>
        <end position="18"/>
    </location>
</feature>
<organism evidence="2 3">
    <name type="scientific">Paenibacillus agricola</name>
    <dbReference type="NCBI Taxonomy" id="2716264"/>
    <lineage>
        <taxon>Bacteria</taxon>
        <taxon>Bacillati</taxon>
        <taxon>Bacillota</taxon>
        <taxon>Bacilli</taxon>
        <taxon>Bacillales</taxon>
        <taxon>Paenibacillaceae</taxon>
        <taxon>Paenibacillus</taxon>
    </lineage>
</organism>
<proteinExistence type="predicted"/>
<evidence type="ECO:0000313" key="2">
    <source>
        <dbReference type="EMBL" id="NHN29306.1"/>
    </source>
</evidence>
<dbReference type="Proteomes" id="UP001165962">
    <property type="component" value="Unassembled WGS sequence"/>
</dbReference>
<gene>
    <name evidence="2" type="ORF">G9U52_05620</name>
</gene>
<evidence type="ECO:0000256" key="1">
    <source>
        <dbReference type="SAM" id="SignalP"/>
    </source>
</evidence>
<accession>A0ABX0J5C9</accession>
<reference evidence="2" key="1">
    <citation type="submission" date="2020-03" db="EMBL/GenBank/DDBJ databases">
        <title>Draft sequencing of Paenibacilllus sp. S3N08.</title>
        <authorList>
            <person name="Kim D.-U."/>
        </authorList>
    </citation>
    <scope>NUCLEOTIDE SEQUENCE</scope>
    <source>
        <strain evidence="2">S3N08</strain>
    </source>
</reference>
<keyword evidence="3" id="KW-1185">Reference proteome</keyword>